<dbReference type="EMBL" id="ABEU02000012">
    <property type="protein sequence ID" value="PNR43882.1"/>
    <property type="molecule type" value="Genomic_DNA"/>
</dbReference>
<evidence type="ECO:0000313" key="6">
    <source>
        <dbReference type="Proteomes" id="UP000006727"/>
    </source>
</evidence>
<dbReference type="OMA" id="GNGWRER"/>
<accession>A9SEI6</accession>
<dbReference type="PANTHER" id="PTHR37754:SF4">
    <property type="entry name" value="EF-HAND DOMAIN-CONTAINING PROTEIN"/>
    <property type="match status" value="1"/>
</dbReference>
<evidence type="ECO:0000256" key="1">
    <source>
        <dbReference type="ARBA" id="ARBA00022837"/>
    </source>
</evidence>
<dbReference type="RefSeq" id="XP_024390453.1">
    <property type="nucleotide sequence ID" value="XM_024534685.2"/>
</dbReference>
<dbReference type="GeneID" id="112289453"/>
<dbReference type="PROSITE" id="PS00018">
    <property type="entry name" value="EF_HAND_1"/>
    <property type="match status" value="1"/>
</dbReference>
<organism evidence="4">
    <name type="scientific">Physcomitrium patens</name>
    <name type="common">Spreading-leaved earth moss</name>
    <name type="synonym">Physcomitrella patens</name>
    <dbReference type="NCBI Taxonomy" id="3218"/>
    <lineage>
        <taxon>Eukaryota</taxon>
        <taxon>Viridiplantae</taxon>
        <taxon>Streptophyta</taxon>
        <taxon>Embryophyta</taxon>
        <taxon>Bryophyta</taxon>
        <taxon>Bryophytina</taxon>
        <taxon>Bryopsida</taxon>
        <taxon>Funariidae</taxon>
        <taxon>Funariales</taxon>
        <taxon>Funariaceae</taxon>
        <taxon>Physcomitrium</taxon>
    </lineage>
</organism>
<dbReference type="OrthoDB" id="47513at2759"/>
<dbReference type="EnsemblPlants" id="Pp3c12_14230V3.2">
    <property type="protein sequence ID" value="Pp3c12_14230V3.2"/>
    <property type="gene ID" value="Pp3c12_14230"/>
</dbReference>
<evidence type="ECO:0000313" key="4">
    <source>
        <dbReference type="EMBL" id="PNR43882.1"/>
    </source>
</evidence>
<keyword evidence="2" id="KW-0812">Transmembrane</keyword>
<dbReference type="Gramene" id="Pp3c12_14230V3.1">
    <property type="protein sequence ID" value="Pp3c12_14230V3.1"/>
    <property type="gene ID" value="Pp3c12_14230"/>
</dbReference>
<dbReference type="EnsemblPlants" id="Pp3c12_14230V3.1">
    <property type="protein sequence ID" value="Pp3c12_14230V3.1"/>
    <property type="gene ID" value="Pp3c12_14230"/>
</dbReference>
<dbReference type="SUPFAM" id="SSF47473">
    <property type="entry name" value="EF-hand"/>
    <property type="match status" value="1"/>
</dbReference>
<dbReference type="HOGENOM" id="CLU_107342_0_0_1"/>
<dbReference type="KEGG" id="ppp:112289453"/>
<dbReference type="PaxDb" id="3218-PP1S70_212V6.1"/>
<reference evidence="4 6" key="1">
    <citation type="journal article" date="2008" name="Science">
        <title>The Physcomitrella genome reveals evolutionary insights into the conquest of land by plants.</title>
        <authorList>
            <person name="Rensing S."/>
            <person name="Lang D."/>
            <person name="Zimmer A."/>
            <person name="Terry A."/>
            <person name="Salamov A."/>
            <person name="Shapiro H."/>
            <person name="Nishiyama T."/>
            <person name="Perroud P.-F."/>
            <person name="Lindquist E."/>
            <person name="Kamisugi Y."/>
            <person name="Tanahashi T."/>
            <person name="Sakakibara K."/>
            <person name="Fujita T."/>
            <person name="Oishi K."/>
            <person name="Shin-I T."/>
            <person name="Kuroki Y."/>
            <person name="Toyoda A."/>
            <person name="Suzuki Y."/>
            <person name="Hashimoto A."/>
            <person name="Yamaguchi K."/>
            <person name="Sugano A."/>
            <person name="Kohara Y."/>
            <person name="Fujiyama A."/>
            <person name="Anterola A."/>
            <person name="Aoki S."/>
            <person name="Ashton N."/>
            <person name="Barbazuk W.B."/>
            <person name="Barker E."/>
            <person name="Bennetzen J."/>
            <person name="Bezanilla M."/>
            <person name="Blankenship R."/>
            <person name="Cho S.H."/>
            <person name="Dutcher S."/>
            <person name="Estelle M."/>
            <person name="Fawcett J.A."/>
            <person name="Gundlach H."/>
            <person name="Hanada K."/>
            <person name="Heyl A."/>
            <person name="Hicks K.A."/>
            <person name="Hugh J."/>
            <person name="Lohr M."/>
            <person name="Mayer K."/>
            <person name="Melkozernov A."/>
            <person name="Murata T."/>
            <person name="Nelson D."/>
            <person name="Pils B."/>
            <person name="Prigge M."/>
            <person name="Reiss B."/>
            <person name="Renner T."/>
            <person name="Rombauts S."/>
            <person name="Rushton P."/>
            <person name="Sanderfoot A."/>
            <person name="Schween G."/>
            <person name="Shiu S.-H."/>
            <person name="Stueber K."/>
            <person name="Theodoulou F.L."/>
            <person name="Tu H."/>
            <person name="Van de Peer Y."/>
            <person name="Verrier P.J."/>
            <person name="Waters E."/>
            <person name="Wood A."/>
            <person name="Yang L."/>
            <person name="Cove D."/>
            <person name="Cuming A."/>
            <person name="Hasebe M."/>
            <person name="Lucas S."/>
            <person name="Mishler D.B."/>
            <person name="Reski R."/>
            <person name="Grigoriev I."/>
            <person name="Quatrano R.S."/>
            <person name="Boore J.L."/>
        </authorList>
    </citation>
    <scope>NUCLEOTIDE SEQUENCE [LARGE SCALE GENOMIC DNA]</scope>
    <source>
        <strain evidence="5 6">cv. Gransden 2004</strain>
    </source>
</reference>
<dbReference type="eggNOG" id="ENOG502RXKC">
    <property type="taxonomic scope" value="Eukaryota"/>
</dbReference>
<dbReference type="Proteomes" id="UP000006727">
    <property type="component" value="Chromosome 12"/>
</dbReference>
<evidence type="ECO:0000313" key="5">
    <source>
        <dbReference type="EnsemblPlants" id="Pp3c12_14230V3.1"/>
    </source>
</evidence>
<protein>
    <recommendedName>
        <fullName evidence="3">EF-hand domain-containing protein</fullName>
    </recommendedName>
</protein>
<keyword evidence="2" id="KW-0472">Membrane</keyword>
<dbReference type="GO" id="GO:0005509">
    <property type="term" value="F:calcium ion binding"/>
    <property type="evidence" value="ECO:0000318"/>
    <property type="project" value="GO_Central"/>
</dbReference>
<sequence>MGNFKSKAKANPQVKKIVDKVWDRFASTSEQQMLGVQDLYCAVLLVYNDINKTLPGPYHDPPTKEEVNELLKLSDKNEDGTLDRNEFNTFLETFTKTVSGRVSTNILLFSFVIPTIVTLSRPRAEQLPIVGPVVKQAPAPIYSALMTTLIVFIGGQFKRN</sequence>
<proteinExistence type="predicted"/>
<dbReference type="InterPro" id="IPR018247">
    <property type="entry name" value="EF_Hand_1_Ca_BS"/>
</dbReference>
<dbReference type="InterPro" id="IPR011992">
    <property type="entry name" value="EF-hand-dom_pair"/>
</dbReference>
<keyword evidence="2" id="KW-1133">Transmembrane helix</keyword>
<keyword evidence="6" id="KW-1185">Reference proteome</keyword>
<reference evidence="5" key="3">
    <citation type="submission" date="2020-12" db="UniProtKB">
        <authorList>
            <consortium name="EnsemblPlants"/>
        </authorList>
    </citation>
    <scope>IDENTIFICATION</scope>
</reference>
<feature type="domain" description="EF-hand" evidence="3">
    <location>
        <begin position="62"/>
        <end position="97"/>
    </location>
</feature>
<name>A9SEI6_PHYPA</name>
<dbReference type="PANTHER" id="PTHR37754">
    <property type="entry name" value="CALCIUM ION-BINDING PROTEIN"/>
    <property type="match status" value="1"/>
</dbReference>
<feature type="transmembrane region" description="Helical" evidence="2">
    <location>
        <begin position="139"/>
        <end position="157"/>
    </location>
</feature>
<reference evidence="4 6" key="2">
    <citation type="journal article" date="2018" name="Plant J.">
        <title>The Physcomitrella patens chromosome-scale assembly reveals moss genome structure and evolution.</title>
        <authorList>
            <person name="Lang D."/>
            <person name="Ullrich K.K."/>
            <person name="Murat F."/>
            <person name="Fuchs J."/>
            <person name="Jenkins J."/>
            <person name="Haas F.B."/>
            <person name="Piednoel M."/>
            <person name="Gundlach H."/>
            <person name="Van Bel M."/>
            <person name="Meyberg R."/>
            <person name="Vives C."/>
            <person name="Morata J."/>
            <person name="Symeonidi A."/>
            <person name="Hiss M."/>
            <person name="Muchero W."/>
            <person name="Kamisugi Y."/>
            <person name="Saleh O."/>
            <person name="Blanc G."/>
            <person name="Decker E.L."/>
            <person name="van Gessel N."/>
            <person name="Grimwood J."/>
            <person name="Hayes R.D."/>
            <person name="Graham S.W."/>
            <person name="Gunter L.E."/>
            <person name="McDaniel S.F."/>
            <person name="Hoernstein S.N.W."/>
            <person name="Larsson A."/>
            <person name="Li F.W."/>
            <person name="Perroud P.F."/>
            <person name="Phillips J."/>
            <person name="Ranjan P."/>
            <person name="Rokshar D.S."/>
            <person name="Rothfels C.J."/>
            <person name="Schneider L."/>
            <person name="Shu S."/>
            <person name="Stevenson D.W."/>
            <person name="Thummler F."/>
            <person name="Tillich M."/>
            <person name="Villarreal Aguilar J.C."/>
            <person name="Widiez T."/>
            <person name="Wong G.K."/>
            <person name="Wymore A."/>
            <person name="Zhang Y."/>
            <person name="Zimmer A.D."/>
            <person name="Quatrano R.S."/>
            <person name="Mayer K.F.X."/>
            <person name="Goodstein D."/>
            <person name="Casacuberta J.M."/>
            <person name="Vandepoele K."/>
            <person name="Reski R."/>
            <person name="Cuming A.C."/>
            <person name="Tuskan G.A."/>
            <person name="Maumus F."/>
            <person name="Salse J."/>
            <person name="Schmutz J."/>
            <person name="Rensing S.A."/>
        </authorList>
    </citation>
    <scope>NUCLEOTIDE SEQUENCE [LARGE SCALE GENOMIC DNA]</scope>
    <source>
        <strain evidence="5 6">cv. Gransden 2004</strain>
    </source>
</reference>
<evidence type="ECO:0000256" key="2">
    <source>
        <dbReference type="SAM" id="Phobius"/>
    </source>
</evidence>
<dbReference type="PROSITE" id="PS50222">
    <property type="entry name" value="EF_HAND_2"/>
    <property type="match status" value="1"/>
</dbReference>
<dbReference type="InterPro" id="IPR002048">
    <property type="entry name" value="EF_hand_dom"/>
</dbReference>
<dbReference type="AlphaFoldDB" id="A9SEI6"/>
<feature type="transmembrane region" description="Helical" evidence="2">
    <location>
        <begin position="102"/>
        <end position="119"/>
    </location>
</feature>
<evidence type="ECO:0000259" key="3">
    <source>
        <dbReference type="PROSITE" id="PS50222"/>
    </source>
</evidence>
<dbReference type="Gene3D" id="1.10.238.10">
    <property type="entry name" value="EF-hand"/>
    <property type="match status" value="1"/>
</dbReference>
<keyword evidence="1" id="KW-0106">Calcium</keyword>
<dbReference type="FunCoup" id="A9SEI6">
    <property type="interactions" value="1449"/>
</dbReference>
<dbReference type="Gramene" id="Pp3c12_14230V3.2">
    <property type="protein sequence ID" value="Pp3c12_14230V3.2"/>
    <property type="gene ID" value="Pp3c12_14230"/>
</dbReference>
<gene>
    <name evidence="5" type="primary">LOC112289453</name>
    <name evidence="4" type="ORF">PHYPA_016265</name>
</gene>
<dbReference type="GO" id="GO:0048306">
    <property type="term" value="F:calcium-dependent protein binding"/>
    <property type="evidence" value="ECO:0000318"/>
    <property type="project" value="GO_Central"/>
</dbReference>